<evidence type="ECO:0000313" key="3">
    <source>
        <dbReference type="EMBL" id="CAF4444679.1"/>
    </source>
</evidence>
<evidence type="ECO:0000256" key="1">
    <source>
        <dbReference type="SAM" id="MobiDB-lite"/>
    </source>
</evidence>
<dbReference type="EMBL" id="CAJOBP010004575">
    <property type="protein sequence ID" value="CAF4444679.1"/>
    <property type="molecule type" value="Genomic_DNA"/>
</dbReference>
<dbReference type="AlphaFoldDB" id="A0A820S498"/>
<feature type="transmembrane region" description="Helical" evidence="2">
    <location>
        <begin position="144"/>
        <end position="167"/>
    </location>
</feature>
<comment type="caution">
    <text evidence="3">The sequence shown here is derived from an EMBL/GenBank/DDBJ whole genome shotgun (WGS) entry which is preliminary data.</text>
</comment>
<gene>
    <name evidence="3" type="ORF">UJA718_LOCUS22351</name>
</gene>
<keyword evidence="2" id="KW-0812">Transmembrane</keyword>
<proteinExistence type="predicted"/>
<feature type="compositionally biased region" description="Basic and acidic residues" evidence="1">
    <location>
        <begin position="114"/>
        <end position="123"/>
    </location>
</feature>
<keyword evidence="4" id="KW-1185">Reference proteome</keyword>
<dbReference type="Proteomes" id="UP000663873">
    <property type="component" value="Unassembled WGS sequence"/>
</dbReference>
<feature type="non-terminal residue" evidence="3">
    <location>
        <position position="1"/>
    </location>
</feature>
<keyword evidence="2" id="KW-1133">Transmembrane helix</keyword>
<protein>
    <submittedName>
        <fullName evidence="3">Uncharacterized protein</fullName>
    </submittedName>
</protein>
<keyword evidence="2" id="KW-0472">Membrane</keyword>
<feature type="region of interest" description="Disordered" evidence="1">
    <location>
        <begin position="63"/>
        <end position="125"/>
    </location>
</feature>
<evidence type="ECO:0000313" key="4">
    <source>
        <dbReference type="Proteomes" id="UP000663873"/>
    </source>
</evidence>
<evidence type="ECO:0000256" key="2">
    <source>
        <dbReference type="SAM" id="Phobius"/>
    </source>
</evidence>
<reference evidence="3" key="1">
    <citation type="submission" date="2021-02" db="EMBL/GenBank/DDBJ databases">
        <authorList>
            <person name="Nowell W R."/>
        </authorList>
    </citation>
    <scope>NUCLEOTIDE SEQUENCE</scope>
</reference>
<organism evidence="3 4">
    <name type="scientific">Rotaria socialis</name>
    <dbReference type="NCBI Taxonomy" id="392032"/>
    <lineage>
        <taxon>Eukaryota</taxon>
        <taxon>Metazoa</taxon>
        <taxon>Spiralia</taxon>
        <taxon>Gnathifera</taxon>
        <taxon>Rotifera</taxon>
        <taxon>Eurotatoria</taxon>
        <taxon>Bdelloidea</taxon>
        <taxon>Philodinida</taxon>
        <taxon>Philodinidae</taxon>
        <taxon>Rotaria</taxon>
    </lineage>
</organism>
<accession>A0A820S498</accession>
<name>A0A820S498_9BILA</name>
<sequence>MRSYIRNVTVISTNIQSPRSSHSTGSNESIDWHQNSYPARHNKWKNYGLNKVAPNKVGTFLQKSGNRGHEINHESLSTAKTRMPVYQDSSSGYRSRISKDRDIRVKNASSNRNEASRDNRERSNGTLERGCFDKCCCGCSSVCIFISLLVALVIGTIIAVIIILVVIQAQTATTSTTPAVNSTIMPIAKVTTTPLGAATTTPLATATATATSIGIATATPLVTATTKPLVTATTAPLTATSATSTGIATTTPLVTATTTPLATATATSTGISSMPSTTSSIGVSVLTSGNSWFLSEEVVFNCSATITNISIVTTVQKTVGAYFNAIWNTISTASITQSCIDNGAQMIYTWGMINGQTVPTSQCPFKMAADFNLLGTAQPTSGDNYLVNIEMITGQVYSYTTSLEQQQIESFTNYITQSFLMYLNTTMPFYIYILTSSSFRQE</sequence>